<dbReference type="Proteomes" id="UP001432209">
    <property type="component" value="Chromosome"/>
</dbReference>
<feature type="domain" description="Methylamine utilisation protein MauE" evidence="7">
    <location>
        <begin position="10"/>
        <end position="134"/>
    </location>
</feature>
<keyword evidence="4 6" id="KW-0472">Membrane</keyword>
<dbReference type="Pfam" id="PF07291">
    <property type="entry name" value="MauE"/>
    <property type="match status" value="1"/>
</dbReference>
<dbReference type="InterPro" id="IPR009908">
    <property type="entry name" value="Methylamine_util_MauE"/>
</dbReference>
<keyword evidence="2 6" id="KW-0812">Transmembrane</keyword>
<name>A0ABZ2AIJ8_STRNV</name>
<evidence type="ECO:0000256" key="3">
    <source>
        <dbReference type="ARBA" id="ARBA00022989"/>
    </source>
</evidence>
<accession>A0ABZ2AIJ8</accession>
<dbReference type="RefSeq" id="WP_329082235.1">
    <property type="nucleotide sequence ID" value="NZ_CP109495.1"/>
</dbReference>
<evidence type="ECO:0000256" key="2">
    <source>
        <dbReference type="ARBA" id="ARBA00022692"/>
    </source>
</evidence>
<reference evidence="8" key="1">
    <citation type="submission" date="2022-10" db="EMBL/GenBank/DDBJ databases">
        <title>The complete genomes of actinobacterial strains from the NBC collection.</title>
        <authorList>
            <person name="Joergensen T.S."/>
            <person name="Alvarez Arevalo M."/>
            <person name="Sterndorff E.B."/>
            <person name="Faurdal D."/>
            <person name="Vuksanovic O."/>
            <person name="Mourched A.-S."/>
            <person name="Charusanti P."/>
            <person name="Shaw S."/>
            <person name="Blin K."/>
            <person name="Weber T."/>
        </authorList>
    </citation>
    <scope>NUCLEOTIDE SEQUENCE</scope>
    <source>
        <strain evidence="8">NBC_01432</strain>
    </source>
</reference>
<evidence type="ECO:0000256" key="4">
    <source>
        <dbReference type="ARBA" id="ARBA00023136"/>
    </source>
</evidence>
<evidence type="ECO:0000256" key="1">
    <source>
        <dbReference type="ARBA" id="ARBA00004141"/>
    </source>
</evidence>
<evidence type="ECO:0000313" key="9">
    <source>
        <dbReference type="Proteomes" id="UP001432209"/>
    </source>
</evidence>
<evidence type="ECO:0000259" key="7">
    <source>
        <dbReference type="Pfam" id="PF07291"/>
    </source>
</evidence>
<feature type="region of interest" description="Disordered" evidence="5">
    <location>
        <begin position="177"/>
        <end position="203"/>
    </location>
</feature>
<keyword evidence="3 6" id="KW-1133">Transmembrane helix</keyword>
<sequence length="203" mass="20610">MISFYGGLTASIVVLTLLIGVGSHAARPAALDEALRAHDVLGPRLRRFAAAVVPFAEGALGVGGATALLTGHQRGLQAVLAVGTALFGLYAGYTRHVLALGRGGPCGCSHQDVPLSRWVTRRAMALAGLALAGAVLAGAGPVALSAAELITLLLAAPACAVLLWSLPAAMHEPARAAVHQPTETTVHRTAEGVSTRWTSPPAL</sequence>
<evidence type="ECO:0000256" key="6">
    <source>
        <dbReference type="SAM" id="Phobius"/>
    </source>
</evidence>
<proteinExistence type="predicted"/>
<keyword evidence="9" id="KW-1185">Reference proteome</keyword>
<comment type="subcellular location">
    <subcellularLocation>
        <location evidence="1">Membrane</location>
        <topology evidence="1">Multi-pass membrane protein</topology>
    </subcellularLocation>
</comment>
<feature type="transmembrane region" description="Helical" evidence="6">
    <location>
        <begin position="123"/>
        <end position="143"/>
    </location>
</feature>
<feature type="transmembrane region" description="Helical" evidence="6">
    <location>
        <begin position="48"/>
        <end position="69"/>
    </location>
</feature>
<organism evidence="8 9">
    <name type="scientific">Streptomyces niveus</name>
    <name type="common">Streptomyces spheroides</name>
    <dbReference type="NCBI Taxonomy" id="193462"/>
    <lineage>
        <taxon>Bacteria</taxon>
        <taxon>Bacillati</taxon>
        <taxon>Actinomycetota</taxon>
        <taxon>Actinomycetes</taxon>
        <taxon>Kitasatosporales</taxon>
        <taxon>Streptomycetaceae</taxon>
        <taxon>Streptomyces</taxon>
    </lineage>
</organism>
<gene>
    <name evidence="8" type="ORF">OG442_39390</name>
</gene>
<evidence type="ECO:0000313" key="8">
    <source>
        <dbReference type="EMBL" id="WUX57125.1"/>
    </source>
</evidence>
<feature type="transmembrane region" description="Helical" evidence="6">
    <location>
        <begin position="75"/>
        <end position="93"/>
    </location>
</feature>
<dbReference type="EMBL" id="CP109495">
    <property type="protein sequence ID" value="WUX57125.1"/>
    <property type="molecule type" value="Genomic_DNA"/>
</dbReference>
<feature type="transmembrane region" description="Helical" evidence="6">
    <location>
        <begin position="6"/>
        <end position="27"/>
    </location>
</feature>
<protein>
    <submittedName>
        <fullName evidence="8">Methylamine utilization protein MauE</fullName>
    </submittedName>
</protein>
<evidence type="ECO:0000256" key="5">
    <source>
        <dbReference type="SAM" id="MobiDB-lite"/>
    </source>
</evidence>
<feature type="transmembrane region" description="Helical" evidence="6">
    <location>
        <begin position="149"/>
        <end position="166"/>
    </location>
</feature>